<gene>
    <name evidence="2" type="ORF">DYB34_005362</name>
</gene>
<organism evidence="2 3">
    <name type="scientific">Aphanomyces astaci</name>
    <name type="common">Crayfish plague agent</name>
    <dbReference type="NCBI Taxonomy" id="112090"/>
    <lineage>
        <taxon>Eukaryota</taxon>
        <taxon>Sar</taxon>
        <taxon>Stramenopiles</taxon>
        <taxon>Oomycota</taxon>
        <taxon>Saprolegniomycetes</taxon>
        <taxon>Saprolegniales</taxon>
        <taxon>Verrucalvaceae</taxon>
        <taxon>Aphanomyces</taxon>
    </lineage>
</organism>
<dbReference type="Proteomes" id="UP000283543">
    <property type="component" value="Unassembled WGS sequence"/>
</dbReference>
<evidence type="ECO:0000259" key="1">
    <source>
        <dbReference type="Pfam" id="PF01399"/>
    </source>
</evidence>
<protein>
    <recommendedName>
        <fullName evidence="1">PCI domain-containing protein</fullName>
    </recommendedName>
</protein>
<comment type="caution">
    <text evidence="2">The sequence shown here is derived from an EMBL/GenBank/DDBJ whole genome shotgun (WGS) entry which is preliminary data.</text>
</comment>
<dbReference type="AlphaFoldDB" id="A0A3R7DB63"/>
<evidence type="ECO:0000313" key="2">
    <source>
        <dbReference type="EMBL" id="RHY42336.1"/>
    </source>
</evidence>
<dbReference type="EMBL" id="QUTB01008496">
    <property type="protein sequence ID" value="RHY42336.1"/>
    <property type="molecule type" value="Genomic_DNA"/>
</dbReference>
<feature type="non-terminal residue" evidence="2">
    <location>
        <position position="1"/>
    </location>
</feature>
<dbReference type="InterPro" id="IPR050871">
    <property type="entry name" value="26S_Proteasome/COP9_Components"/>
</dbReference>
<dbReference type="VEuPathDB" id="FungiDB:H257_18186"/>
<evidence type="ECO:0000313" key="3">
    <source>
        <dbReference type="Proteomes" id="UP000283543"/>
    </source>
</evidence>
<dbReference type="SUPFAM" id="SSF46785">
    <property type="entry name" value="Winged helix' DNA-binding domain"/>
    <property type="match status" value="1"/>
</dbReference>
<dbReference type="InterPro" id="IPR036390">
    <property type="entry name" value="WH_DNA-bd_sf"/>
</dbReference>
<dbReference type="Pfam" id="PF01399">
    <property type="entry name" value="PCI"/>
    <property type="match status" value="1"/>
</dbReference>
<accession>A0A3R7DB63</accession>
<dbReference type="Gene3D" id="1.25.40.570">
    <property type="match status" value="2"/>
</dbReference>
<reference evidence="2 3" key="1">
    <citation type="submission" date="2018-08" db="EMBL/GenBank/DDBJ databases">
        <title>Aphanomyces genome sequencing and annotation.</title>
        <authorList>
            <person name="Minardi D."/>
            <person name="Oidtmann B."/>
            <person name="Van Der Giezen M."/>
            <person name="Studholme D.J."/>
        </authorList>
    </citation>
    <scope>NUCLEOTIDE SEQUENCE [LARGE SCALE GENOMIC DNA]</scope>
    <source>
        <strain evidence="2 3">Si</strain>
    </source>
</reference>
<proteinExistence type="predicted"/>
<dbReference type="PANTHER" id="PTHR10678">
    <property type="entry name" value="26S PROTEASOME NON-ATPASE REGULATORY SUBUNIT 11/COP9 SIGNALOSOME COMPLEX SUBUNIT 2"/>
    <property type="match status" value="1"/>
</dbReference>
<sequence length="212" mass="24181">AWAILQQFYETTLATLQQNESRNERLWFKTNLKLGNLLFDRRMDSTKQSMQLLRIVKELLASCEANAAAVDDDDVATTGLKHDSQLLEVYALQIQLYTVQKDNKKLVELYEKALRVKPGVAHPRIVGVIRECGGKMHMMQELNGIDRQEVEHILAALVLDGKVQGRIDQVNGLLVLRPHKSEEKLVGALNQWTHSLEKLRRQLHDKLLPEAA</sequence>
<feature type="domain" description="PCI" evidence="1">
    <location>
        <begin position="136"/>
        <end position="176"/>
    </location>
</feature>
<dbReference type="InterPro" id="IPR000717">
    <property type="entry name" value="PCI_dom"/>
</dbReference>
<name>A0A3R7DB63_APHAT</name>